<protein>
    <submittedName>
        <fullName evidence="2">Uncharacterized protein</fullName>
    </submittedName>
</protein>
<keyword evidence="3" id="KW-1185">Reference proteome</keyword>
<name>M2R485_CERS8</name>
<organism evidence="2 3">
    <name type="scientific">Ceriporiopsis subvermispora (strain B)</name>
    <name type="common">White-rot fungus</name>
    <name type="synonym">Gelatoporia subvermispora</name>
    <dbReference type="NCBI Taxonomy" id="914234"/>
    <lineage>
        <taxon>Eukaryota</taxon>
        <taxon>Fungi</taxon>
        <taxon>Dikarya</taxon>
        <taxon>Basidiomycota</taxon>
        <taxon>Agaricomycotina</taxon>
        <taxon>Agaricomycetes</taxon>
        <taxon>Polyporales</taxon>
        <taxon>Gelatoporiaceae</taxon>
        <taxon>Gelatoporia</taxon>
    </lineage>
</organism>
<evidence type="ECO:0000313" key="2">
    <source>
        <dbReference type="EMBL" id="EMD39355.1"/>
    </source>
</evidence>
<dbReference type="CDD" id="cd21037">
    <property type="entry name" value="MLKL_NTD"/>
    <property type="match status" value="1"/>
</dbReference>
<reference evidence="2 3" key="1">
    <citation type="journal article" date="2012" name="Proc. Natl. Acad. Sci. U.S.A.">
        <title>Comparative genomics of Ceriporiopsis subvermispora and Phanerochaete chrysosporium provide insight into selective ligninolysis.</title>
        <authorList>
            <person name="Fernandez-Fueyo E."/>
            <person name="Ruiz-Duenas F.J."/>
            <person name="Ferreira P."/>
            <person name="Floudas D."/>
            <person name="Hibbett D.S."/>
            <person name="Canessa P."/>
            <person name="Larrondo L.F."/>
            <person name="James T.Y."/>
            <person name="Seelenfreund D."/>
            <person name="Lobos S."/>
            <person name="Polanco R."/>
            <person name="Tello M."/>
            <person name="Honda Y."/>
            <person name="Watanabe T."/>
            <person name="Watanabe T."/>
            <person name="Ryu J.S."/>
            <person name="Kubicek C.P."/>
            <person name="Schmoll M."/>
            <person name="Gaskell J."/>
            <person name="Hammel K.E."/>
            <person name="St John F.J."/>
            <person name="Vanden Wymelenberg A."/>
            <person name="Sabat G."/>
            <person name="Splinter BonDurant S."/>
            <person name="Syed K."/>
            <person name="Yadav J.S."/>
            <person name="Doddapaneni H."/>
            <person name="Subramanian V."/>
            <person name="Lavin J.L."/>
            <person name="Oguiza J.A."/>
            <person name="Perez G."/>
            <person name="Pisabarro A.G."/>
            <person name="Ramirez L."/>
            <person name="Santoyo F."/>
            <person name="Master E."/>
            <person name="Coutinho P.M."/>
            <person name="Henrissat B."/>
            <person name="Lombard V."/>
            <person name="Magnuson J.K."/>
            <person name="Kuees U."/>
            <person name="Hori C."/>
            <person name="Igarashi K."/>
            <person name="Samejima M."/>
            <person name="Held B.W."/>
            <person name="Barry K.W."/>
            <person name="LaButti K.M."/>
            <person name="Lapidus A."/>
            <person name="Lindquist E.A."/>
            <person name="Lucas S.M."/>
            <person name="Riley R."/>
            <person name="Salamov A.A."/>
            <person name="Hoffmeister D."/>
            <person name="Schwenk D."/>
            <person name="Hadar Y."/>
            <person name="Yarden O."/>
            <person name="de Vries R.P."/>
            <person name="Wiebenga A."/>
            <person name="Stenlid J."/>
            <person name="Eastwood D."/>
            <person name="Grigoriev I.V."/>
            <person name="Berka R.M."/>
            <person name="Blanchette R.A."/>
            <person name="Kersten P."/>
            <person name="Martinez A.T."/>
            <person name="Vicuna R."/>
            <person name="Cullen D."/>
        </authorList>
    </citation>
    <scope>NUCLEOTIDE SEQUENCE [LARGE SCALE GENOMIC DNA]</scope>
    <source>
        <strain evidence="2 3">B</strain>
    </source>
</reference>
<dbReference type="EMBL" id="KB445794">
    <property type="protein sequence ID" value="EMD39355.1"/>
    <property type="molecule type" value="Genomic_DNA"/>
</dbReference>
<feature type="compositionally biased region" description="Acidic residues" evidence="1">
    <location>
        <begin position="547"/>
        <end position="561"/>
    </location>
</feature>
<proteinExistence type="predicted"/>
<accession>M2R485</accession>
<gene>
    <name evidence="2" type="ORF">CERSUDRAFT_72517</name>
</gene>
<feature type="region of interest" description="Disordered" evidence="1">
    <location>
        <begin position="503"/>
        <end position="561"/>
    </location>
</feature>
<dbReference type="AlphaFoldDB" id="M2R485"/>
<evidence type="ECO:0000256" key="1">
    <source>
        <dbReference type="SAM" id="MobiDB-lite"/>
    </source>
</evidence>
<sequence>MPTITSNDVLTHSITALRAFKESSSAISAVPALPAVVGAVLEIVVTIDASTFLHLDLINVKENKELLSKLRTRTIEFGTELIEGVKKSRDAIDPSLDFQLRCMLTALHPVQRSLVKMSQQGAVSSWMRHGSNKTKLEDHAETINDMRLKYLVSDALPSNVALFSVPLNYHSARWYLHWLTMLKSKPVLLTELWNPPVLDVDTDSSCVIVSNSRRRPGTAVNDRTNSDSPNIARYLGRSHPNEPQVFVVSEIGNVTAREYFRSPRGTLEKLRCYLNMPPSTLKPLAQDLSSYIRDVDLYVPTDCLSSLSVRQDGSFVVLAEDLRHTHAFCLQAHLLTMLDEACWRLHRPVARQKGVKVTPKDQKGSMMRILDCEMRPTAISVGVDDLYTSPLVAIYSYYWCMQNVQVALGDYGYVNRQQGHFVPVGNVFEFLRRERSVFVHDYMQRFWWLYARSIADYHGIPLEELVVGPVTLFFHRSPLLSYGEVPSPFGYWSLDSEPSPGPWPDIPIPGLNIQYSPISDELDQGYADSEQDDDDDGSSCSDSASSADDECYETPDEGVDD</sequence>
<dbReference type="Proteomes" id="UP000016930">
    <property type="component" value="Unassembled WGS sequence"/>
</dbReference>
<evidence type="ECO:0000313" key="3">
    <source>
        <dbReference type="Proteomes" id="UP000016930"/>
    </source>
</evidence>
<dbReference type="InterPro" id="IPR059179">
    <property type="entry name" value="MLKL-like_MCAfunc"/>
</dbReference>
<dbReference type="HOGENOM" id="CLU_446876_0_0_1"/>